<dbReference type="Proteomes" id="UP000193642">
    <property type="component" value="Unassembled WGS sequence"/>
</dbReference>
<accession>A0A1Y2BVJ0</accession>
<feature type="compositionally biased region" description="Acidic residues" evidence="1">
    <location>
        <begin position="443"/>
        <end position="456"/>
    </location>
</feature>
<evidence type="ECO:0000256" key="1">
    <source>
        <dbReference type="SAM" id="MobiDB-lite"/>
    </source>
</evidence>
<reference evidence="3 4" key="1">
    <citation type="submission" date="2016-07" db="EMBL/GenBank/DDBJ databases">
        <title>Pervasive Adenine N6-methylation of Active Genes in Fungi.</title>
        <authorList>
            <consortium name="DOE Joint Genome Institute"/>
            <person name="Mondo S.J."/>
            <person name="Dannebaum R.O."/>
            <person name="Kuo R.C."/>
            <person name="Labutti K."/>
            <person name="Haridas S."/>
            <person name="Kuo A."/>
            <person name="Salamov A."/>
            <person name="Ahrendt S.R."/>
            <person name="Lipzen A."/>
            <person name="Sullivan W."/>
            <person name="Andreopoulos W.B."/>
            <person name="Clum A."/>
            <person name="Lindquist E."/>
            <person name="Daum C."/>
            <person name="Ramamoorthy G.K."/>
            <person name="Gryganskyi A."/>
            <person name="Culley D."/>
            <person name="Magnuson J.K."/>
            <person name="James T.Y."/>
            <person name="O'Malley M.A."/>
            <person name="Stajich J.E."/>
            <person name="Spatafora J.W."/>
            <person name="Visel A."/>
            <person name="Grigoriev I.V."/>
        </authorList>
    </citation>
    <scope>NUCLEOTIDE SEQUENCE [LARGE SCALE GENOMIC DNA]</scope>
    <source>
        <strain evidence="3 4">JEL800</strain>
    </source>
</reference>
<sequence>MSSYFEEGLLPDSTEPVESSNNSSSGWGWGSMPSWNSIVDTVKKQTDVVATVLERDISEFITVVAPPTNPSSSQTDLTEDPSFPPSTRDYEPVFDPTTGMLLNAQEEGNTKETSHNDQDPLNPISPTSHQVSNLVETAITKLDTLVDQAEDFLEHVDVSNRVHKIVDSVNVAETVQQIENIADKAEDFLESVETGVWNFLGSAMSKVSLDVMSLGGTSTGVAKQGKANIIFDRKTATILALRHNAETFTVNPTLLPSNASPAMKDVAEQYIAFATAFEISVYSTQIARLLDEDAEVRTLMSKIVPSTVSYEEFWTRYFFRVQQVDREEEARKKLMNDATLTEEEVGWGDDSDEDEIEEQEPATAKPSLAQAPDATPKKSIELVKPIAVLAPTNLVGPVSITEAVESMSKQVSPDPSDRSSFDVVSDQAHAESVAGSEVVIGSEEVEENQDEVDVFEDAPVPAAKVKPVAGAEDEEEEAGWGDDSD</sequence>
<dbReference type="PANTHER" id="PTHR16019">
    <property type="entry name" value="SYNAPSE-ASSOCIATED PROTEIN"/>
    <property type="match status" value="1"/>
</dbReference>
<feature type="compositionally biased region" description="Low complexity" evidence="1">
    <location>
        <begin position="457"/>
        <end position="470"/>
    </location>
</feature>
<gene>
    <name evidence="3" type="ORF">BCR33DRAFT_720657</name>
</gene>
<dbReference type="SUPFAM" id="SSF140383">
    <property type="entry name" value="BSD domain-like"/>
    <property type="match status" value="1"/>
</dbReference>
<dbReference type="GO" id="GO:0005737">
    <property type="term" value="C:cytoplasm"/>
    <property type="evidence" value="ECO:0007669"/>
    <property type="project" value="TreeGrafter"/>
</dbReference>
<dbReference type="EMBL" id="MCGO01000043">
    <property type="protein sequence ID" value="ORY38647.1"/>
    <property type="molecule type" value="Genomic_DNA"/>
</dbReference>
<dbReference type="Gene3D" id="1.10.3970.10">
    <property type="entry name" value="BSD domain"/>
    <property type="match status" value="1"/>
</dbReference>
<feature type="compositionally biased region" description="Low complexity" evidence="1">
    <location>
        <begin position="431"/>
        <end position="442"/>
    </location>
</feature>
<proteinExistence type="predicted"/>
<feature type="region of interest" description="Disordered" evidence="1">
    <location>
        <begin position="335"/>
        <end position="375"/>
    </location>
</feature>
<evidence type="ECO:0000259" key="2">
    <source>
        <dbReference type="PROSITE" id="PS50858"/>
    </source>
</evidence>
<dbReference type="Pfam" id="PF03909">
    <property type="entry name" value="BSD"/>
    <property type="match status" value="1"/>
</dbReference>
<evidence type="ECO:0000313" key="3">
    <source>
        <dbReference type="EMBL" id="ORY38647.1"/>
    </source>
</evidence>
<feature type="region of interest" description="Disordered" evidence="1">
    <location>
        <begin position="1"/>
        <end position="30"/>
    </location>
</feature>
<feature type="compositionally biased region" description="Low complexity" evidence="1">
    <location>
        <begin position="19"/>
        <end position="30"/>
    </location>
</feature>
<dbReference type="PROSITE" id="PS50858">
    <property type="entry name" value="BSD"/>
    <property type="match status" value="1"/>
</dbReference>
<dbReference type="STRING" id="329046.A0A1Y2BVJ0"/>
<feature type="compositionally biased region" description="Acidic residues" evidence="1">
    <location>
        <begin position="471"/>
        <end position="485"/>
    </location>
</feature>
<feature type="domain" description="BSD" evidence="2">
    <location>
        <begin position="273"/>
        <end position="325"/>
    </location>
</feature>
<feature type="region of interest" description="Disordered" evidence="1">
    <location>
        <begin position="64"/>
        <end position="85"/>
    </location>
</feature>
<comment type="caution">
    <text evidence="3">The sequence shown here is derived from an EMBL/GenBank/DDBJ whole genome shotgun (WGS) entry which is preliminary data.</text>
</comment>
<protein>
    <recommendedName>
        <fullName evidence="2">BSD domain-containing protein</fullName>
    </recommendedName>
</protein>
<feature type="region of interest" description="Disordered" evidence="1">
    <location>
        <begin position="107"/>
        <end position="127"/>
    </location>
</feature>
<dbReference type="InterPro" id="IPR035925">
    <property type="entry name" value="BSD_dom_sf"/>
</dbReference>
<dbReference type="PANTHER" id="PTHR16019:SF5">
    <property type="entry name" value="BSD DOMAIN-CONTAINING PROTEIN 1"/>
    <property type="match status" value="1"/>
</dbReference>
<dbReference type="AlphaFoldDB" id="A0A1Y2BVJ0"/>
<name>A0A1Y2BVJ0_9FUNG</name>
<organism evidence="3 4">
    <name type="scientific">Rhizoclosmatium globosum</name>
    <dbReference type="NCBI Taxonomy" id="329046"/>
    <lineage>
        <taxon>Eukaryota</taxon>
        <taxon>Fungi</taxon>
        <taxon>Fungi incertae sedis</taxon>
        <taxon>Chytridiomycota</taxon>
        <taxon>Chytridiomycota incertae sedis</taxon>
        <taxon>Chytridiomycetes</taxon>
        <taxon>Chytridiales</taxon>
        <taxon>Chytriomycetaceae</taxon>
        <taxon>Rhizoclosmatium</taxon>
    </lineage>
</organism>
<feature type="compositionally biased region" description="Acidic residues" evidence="1">
    <location>
        <begin position="340"/>
        <end position="360"/>
    </location>
</feature>
<dbReference type="OrthoDB" id="72325at2759"/>
<feature type="compositionally biased region" description="Basic and acidic residues" evidence="1">
    <location>
        <begin position="108"/>
        <end position="118"/>
    </location>
</feature>
<evidence type="ECO:0000313" key="4">
    <source>
        <dbReference type="Proteomes" id="UP000193642"/>
    </source>
</evidence>
<keyword evidence="4" id="KW-1185">Reference proteome</keyword>
<dbReference type="InterPro" id="IPR051494">
    <property type="entry name" value="BSD_domain-containing"/>
</dbReference>
<dbReference type="InterPro" id="IPR005607">
    <property type="entry name" value="BSD_dom"/>
</dbReference>
<feature type="region of interest" description="Disordered" evidence="1">
    <location>
        <begin position="406"/>
        <end position="485"/>
    </location>
</feature>
<dbReference type="SMART" id="SM00751">
    <property type="entry name" value="BSD"/>
    <property type="match status" value="1"/>
</dbReference>